<name>A0A086MUT5_9ACTN</name>
<proteinExistence type="predicted"/>
<comment type="caution">
    <text evidence="2">The sequence shown here is derived from an EMBL/GenBank/DDBJ whole genome shotgun (WGS) entry which is preliminary data.</text>
</comment>
<evidence type="ECO:0008006" key="4">
    <source>
        <dbReference type="Google" id="ProtNLM"/>
    </source>
</evidence>
<evidence type="ECO:0000313" key="3">
    <source>
        <dbReference type="Proteomes" id="UP000029095"/>
    </source>
</evidence>
<dbReference type="EMBL" id="JNFQ01000002">
    <property type="protein sequence ID" value="KFG72653.1"/>
    <property type="molecule type" value="Genomic_DNA"/>
</dbReference>
<organism evidence="2 3">
    <name type="scientific">Streptomyces mutabilis</name>
    <dbReference type="NCBI Taxonomy" id="67332"/>
    <lineage>
        <taxon>Bacteria</taxon>
        <taxon>Bacillati</taxon>
        <taxon>Actinomycetota</taxon>
        <taxon>Actinomycetes</taxon>
        <taxon>Kitasatosporales</taxon>
        <taxon>Streptomycetaceae</taxon>
        <taxon>Streptomyces</taxon>
    </lineage>
</organism>
<dbReference type="RefSeq" id="WP_043377749.1">
    <property type="nucleotide sequence ID" value="NZ_BMTT01000016.1"/>
</dbReference>
<dbReference type="PROSITE" id="PS51257">
    <property type="entry name" value="PROKAR_LIPOPROTEIN"/>
    <property type="match status" value="1"/>
</dbReference>
<sequence>MRKLPAVLTVMAMAALGTAFPVSTAHAASACDNAWEDGATPTYMYAYDGTSCTGFLGKDDGWDSNWGDGIGDYRASATNKASSILNKGTQLEVQFFNGTGTGWTGGYICLSRNEGFASNLADDKFSSGATVNNAISSHRWVVYTACGNNWAE</sequence>
<feature type="chain" id="PRO_5001811601" description="Peptidase inhibitor family I36" evidence="1">
    <location>
        <begin position="28"/>
        <end position="152"/>
    </location>
</feature>
<protein>
    <recommendedName>
        <fullName evidence="4">Peptidase inhibitor family I36</fullName>
    </recommendedName>
</protein>
<accession>A0A086MUT5</accession>
<dbReference type="Proteomes" id="UP000029095">
    <property type="component" value="Unassembled WGS sequence"/>
</dbReference>
<keyword evidence="3" id="KW-1185">Reference proteome</keyword>
<gene>
    <name evidence="2" type="ORF">FM21_17320</name>
</gene>
<feature type="signal peptide" evidence="1">
    <location>
        <begin position="1"/>
        <end position="27"/>
    </location>
</feature>
<keyword evidence="1" id="KW-0732">Signal</keyword>
<evidence type="ECO:0000313" key="2">
    <source>
        <dbReference type="EMBL" id="KFG72653.1"/>
    </source>
</evidence>
<evidence type="ECO:0000256" key="1">
    <source>
        <dbReference type="SAM" id="SignalP"/>
    </source>
</evidence>
<dbReference type="HOGENOM" id="CLU_142294_0_0_11"/>
<dbReference type="AlphaFoldDB" id="A0A086MUT5"/>
<reference evidence="2 3" key="1">
    <citation type="submission" date="2014-05" db="EMBL/GenBank/DDBJ databases">
        <title>Complete genome sequence of the Streptomyces mutabilis TRM45540.</title>
        <authorList>
            <person name="Luo X."/>
            <person name="Zhang L."/>
        </authorList>
    </citation>
    <scope>NUCLEOTIDE SEQUENCE [LARGE SCALE GENOMIC DNA]</scope>
    <source>
        <strain evidence="2 3">TRM45540</strain>
    </source>
</reference>